<protein>
    <recommendedName>
        <fullName evidence="1">BTB domain-containing protein</fullName>
    </recommendedName>
</protein>
<feature type="domain" description="BTB" evidence="1">
    <location>
        <begin position="29"/>
        <end position="100"/>
    </location>
</feature>
<dbReference type="PANTHER" id="PTHR47843">
    <property type="entry name" value="BTB DOMAIN-CONTAINING PROTEIN-RELATED"/>
    <property type="match status" value="1"/>
</dbReference>
<keyword evidence="3" id="KW-1185">Reference proteome</keyword>
<reference evidence="2 3" key="1">
    <citation type="submission" date="2018-02" db="EMBL/GenBank/DDBJ databases">
        <title>The genomes of Aspergillus section Nigri reveals drivers in fungal speciation.</title>
        <authorList>
            <consortium name="DOE Joint Genome Institute"/>
            <person name="Vesth T.C."/>
            <person name="Nybo J."/>
            <person name="Theobald S."/>
            <person name="Brandl J."/>
            <person name="Frisvad J.C."/>
            <person name="Nielsen K.F."/>
            <person name="Lyhne E.K."/>
            <person name="Kogle M.E."/>
            <person name="Kuo A."/>
            <person name="Riley R."/>
            <person name="Clum A."/>
            <person name="Nolan M."/>
            <person name="Lipzen A."/>
            <person name="Salamov A."/>
            <person name="Henrissat B."/>
            <person name="Wiebenga A."/>
            <person name="De vries R.P."/>
            <person name="Grigoriev I.V."/>
            <person name="Mortensen U.H."/>
            <person name="Andersen M.R."/>
            <person name="Baker S.E."/>
        </authorList>
    </citation>
    <scope>NUCLEOTIDE SEQUENCE [LARGE SCALE GENOMIC DNA]</scope>
    <source>
        <strain evidence="2 3">CBS 114.80</strain>
    </source>
</reference>
<organism evidence="2 3">
    <name type="scientific">Aspergillus indologenus CBS 114.80</name>
    <dbReference type="NCBI Taxonomy" id="1450541"/>
    <lineage>
        <taxon>Eukaryota</taxon>
        <taxon>Fungi</taxon>
        <taxon>Dikarya</taxon>
        <taxon>Ascomycota</taxon>
        <taxon>Pezizomycotina</taxon>
        <taxon>Eurotiomycetes</taxon>
        <taxon>Eurotiomycetidae</taxon>
        <taxon>Eurotiales</taxon>
        <taxon>Aspergillaceae</taxon>
        <taxon>Aspergillus</taxon>
        <taxon>Aspergillus subgen. Circumdati</taxon>
    </lineage>
</organism>
<dbReference type="EMBL" id="KZ825526">
    <property type="protein sequence ID" value="PYI29781.1"/>
    <property type="molecule type" value="Genomic_DNA"/>
</dbReference>
<dbReference type="InterPro" id="IPR011333">
    <property type="entry name" value="SKP1/BTB/POZ_sf"/>
</dbReference>
<sequence length="247" mass="27861">MSTSTDEPTPQAATKDSFAKSVLPLYHGPQVTIRIGSGGPTYSLSKDLLCKNSTYFSKMFEGQFKEGKRMSAVLGDDIISEESFELFIEWLYTGQFKLLQQTRSDQISCLIEVARFADMSDITDLTYAMAMSIKQVLMEDPDWKQSRDSWSASPKSALMLKHVKTEHLKSVDKLPTGNPVRRVFVLASVEPYLVADDFKFLKDIALCPRFTYDLLVETRRILQEAGIRHKCPLSQDPLAHAKLSPSH</sequence>
<evidence type="ECO:0000313" key="2">
    <source>
        <dbReference type="EMBL" id="PYI29781.1"/>
    </source>
</evidence>
<dbReference type="InterPro" id="IPR000210">
    <property type="entry name" value="BTB/POZ_dom"/>
</dbReference>
<dbReference type="Proteomes" id="UP000248817">
    <property type="component" value="Unassembled WGS sequence"/>
</dbReference>
<accession>A0A2V5I138</accession>
<dbReference type="AlphaFoldDB" id="A0A2V5I138"/>
<dbReference type="PANTHER" id="PTHR47843:SF2">
    <property type="entry name" value="BTB DOMAIN-CONTAINING PROTEIN"/>
    <property type="match status" value="1"/>
</dbReference>
<dbReference type="SUPFAM" id="SSF54695">
    <property type="entry name" value="POZ domain"/>
    <property type="match status" value="1"/>
</dbReference>
<proteinExistence type="predicted"/>
<dbReference type="Gene3D" id="3.30.710.10">
    <property type="entry name" value="Potassium Channel Kv1.1, Chain A"/>
    <property type="match status" value="1"/>
</dbReference>
<gene>
    <name evidence="2" type="ORF">BP00DRAFT_448108</name>
</gene>
<dbReference type="CDD" id="cd18186">
    <property type="entry name" value="BTB_POZ_ZBTB_KLHL-like"/>
    <property type="match status" value="1"/>
</dbReference>
<evidence type="ECO:0000259" key="1">
    <source>
        <dbReference type="PROSITE" id="PS50097"/>
    </source>
</evidence>
<name>A0A2V5I138_9EURO</name>
<evidence type="ECO:0000313" key="3">
    <source>
        <dbReference type="Proteomes" id="UP000248817"/>
    </source>
</evidence>
<dbReference type="SMART" id="SM00225">
    <property type="entry name" value="BTB"/>
    <property type="match status" value="1"/>
</dbReference>
<dbReference type="Pfam" id="PF00651">
    <property type="entry name" value="BTB"/>
    <property type="match status" value="1"/>
</dbReference>
<dbReference type="PROSITE" id="PS50097">
    <property type="entry name" value="BTB"/>
    <property type="match status" value="1"/>
</dbReference>